<reference evidence="1 2" key="1">
    <citation type="journal article" date="2018" name="Syst. Appl. Microbiol.">
        <title>Abditibacterium utsteinense sp. nov., the first cultivated member of candidate phylum FBP, isolated from ice-free Antarctic soil samples.</title>
        <authorList>
            <person name="Tahon G."/>
            <person name="Tytgat B."/>
            <person name="Lebbe L."/>
            <person name="Carlier A."/>
            <person name="Willems A."/>
        </authorList>
    </citation>
    <scope>NUCLEOTIDE SEQUENCE [LARGE SCALE GENOMIC DNA]</scope>
    <source>
        <strain evidence="1 2">LMG 29911</strain>
    </source>
</reference>
<evidence type="ECO:0000313" key="2">
    <source>
        <dbReference type="Proteomes" id="UP000237684"/>
    </source>
</evidence>
<organism evidence="1 2">
    <name type="scientific">Abditibacterium utsteinense</name>
    <dbReference type="NCBI Taxonomy" id="1960156"/>
    <lineage>
        <taxon>Bacteria</taxon>
        <taxon>Pseudomonadati</taxon>
        <taxon>Abditibacteriota</taxon>
        <taxon>Abditibacteriia</taxon>
        <taxon>Abditibacteriales</taxon>
        <taxon>Abditibacteriaceae</taxon>
        <taxon>Abditibacterium</taxon>
    </lineage>
</organism>
<proteinExistence type="predicted"/>
<gene>
    <name evidence="1" type="ORF">B1R32_107165</name>
</gene>
<accession>A0A2S8STR8</accession>
<dbReference type="Gene3D" id="3.60.20.10">
    <property type="entry name" value="Glutamine Phosphoribosylpyrophosphate, subunit 1, domain 1"/>
    <property type="match status" value="1"/>
</dbReference>
<dbReference type="InterPro" id="IPR029055">
    <property type="entry name" value="Ntn_hydrolases_N"/>
</dbReference>
<protein>
    <submittedName>
        <fullName evidence="1">Uncharacterized protein</fullName>
    </submittedName>
</protein>
<dbReference type="InParanoid" id="A0A2S8STR8"/>
<dbReference type="SUPFAM" id="SSF56235">
    <property type="entry name" value="N-terminal nucleophile aminohydrolases (Ntn hydrolases)"/>
    <property type="match status" value="1"/>
</dbReference>
<name>A0A2S8STR8_9BACT</name>
<keyword evidence="2" id="KW-1185">Reference proteome</keyword>
<evidence type="ECO:0000313" key="1">
    <source>
        <dbReference type="EMBL" id="PQV64139.1"/>
    </source>
</evidence>
<dbReference type="AlphaFoldDB" id="A0A2S8STR8"/>
<dbReference type="EMBL" id="NIGF01000007">
    <property type="protein sequence ID" value="PQV64139.1"/>
    <property type="molecule type" value="Genomic_DNA"/>
</dbReference>
<sequence length="176" mass="19813">MRLQSLPICFRVAIVIVRKAPNTLLITTRFLRLVIVLWRFAARLRPNSRCKNTSRNALVRDIYQTWLQLHAALKDDYFLHPNQDDNDSFESSRMDILIANASGIYAVEAHRSVYELSKFFAFGNGDDYVLGALFAAYDDDSKSAEELARLGVAAAIEFNSTTGAPILSQTLTFKSC</sequence>
<comment type="caution">
    <text evidence="1">The sequence shown here is derived from an EMBL/GenBank/DDBJ whole genome shotgun (WGS) entry which is preliminary data.</text>
</comment>
<dbReference type="Proteomes" id="UP000237684">
    <property type="component" value="Unassembled WGS sequence"/>
</dbReference>